<dbReference type="AlphaFoldDB" id="A0A6N7X8S5"/>
<dbReference type="RefSeq" id="WP_154554524.1">
    <property type="nucleotide sequence ID" value="NZ_VUNA01000011.1"/>
</dbReference>
<proteinExistence type="predicted"/>
<name>A0A6N7X8S5_9FIRM</name>
<dbReference type="Pfam" id="PF08013">
    <property type="entry name" value="GatZ_KbaZ-like"/>
    <property type="match status" value="1"/>
</dbReference>
<dbReference type="Gene3D" id="3.20.20.70">
    <property type="entry name" value="Aldolase class I"/>
    <property type="match status" value="1"/>
</dbReference>
<dbReference type="EMBL" id="VUNA01000011">
    <property type="protein sequence ID" value="MST70963.1"/>
    <property type="molecule type" value="Genomic_DNA"/>
</dbReference>
<dbReference type="GO" id="GO:0005975">
    <property type="term" value="P:carbohydrate metabolic process"/>
    <property type="evidence" value="ECO:0007669"/>
    <property type="project" value="InterPro"/>
</dbReference>
<evidence type="ECO:0000313" key="3">
    <source>
        <dbReference type="Proteomes" id="UP000469424"/>
    </source>
</evidence>
<dbReference type="Proteomes" id="UP000469424">
    <property type="component" value="Unassembled WGS sequence"/>
</dbReference>
<dbReference type="SUPFAM" id="SSF51569">
    <property type="entry name" value="Aldolase"/>
    <property type="match status" value="1"/>
</dbReference>
<dbReference type="Gene3D" id="1.10.400.20">
    <property type="entry name" value="putative tagatose 6-phosphate kinase domain like"/>
    <property type="match status" value="1"/>
</dbReference>
<dbReference type="InterPro" id="IPR012062">
    <property type="entry name" value="GatZ/KbaZ-like"/>
</dbReference>
<accession>A0A6N7X8S5</accession>
<reference evidence="2 3" key="1">
    <citation type="submission" date="2019-08" db="EMBL/GenBank/DDBJ databases">
        <title>In-depth cultivation of the pig gut microbiome towards novel bacterial diversity and tailored functional studies.</title>
        <authorList>
            <person name="Wylensek D."/>
            <person name="Hitch T.C.A."/>
            <person name="Clavel T."/>
        </authorList>
    </citation>
    <scope>NUCLEOTIDE SEQUENCE [LARGE SCALE GENOMIC DNA]</scope>
    <source>
        <strain evidence="2 3">WCA-MUC-591-APC-4B</strain>
    </source>
</reference>
<gene>
    <name evidence="2" type="ORF">FYJ65_06400</name>
</gene>
<keyword evidence="3" id="KW-1185">Reference proteome</keyword>
<evidence type="ECO:0000256" key="1">
    <source>
        <dbReference type="ARBA" id="ARBA00005007"/>
    </source>
</evidence>
<organism evidence="2 3">
    <name type="scientific">Mogibacterium kristiansenii</name>
    <dbReference type="NCBI Taxonomy" id="2606708"/>
    <lineage>
        <taxon>Bacteria</taxon>
        <taxon>Bacillati</taxon>
        <taxon>Bacillota</taxon>
        <taxon>Clostridia</taxon>
        <taxon>Peptostreptococcales</taxon>
        <taxon>Anaerovoracaceae</taxon>
        <taxon>Mogibacterium</taxon>
    </lineage>
</organism>
<comment type="caution">
    <text evidence="2">The sequence shown here is derived from an EMBL/GenBank/DDBJ whole genome shotgun (WGS) entry which is preliminary data.</text>
</comment>
<dbReference type="GO" id="GO:0005886">
    <property type="term" value="C:plasma membrane"/>
    <property type="evidence" value="ECO:0007669"/>
    <property type="project" value="TreeGrafter"/>
</dbReference>
<comment type="pathway">
    <text evidence="1">Carbohydrate metabolism.</text>
</comment>
<evidence type="ECO:0000313" key="2">
    <source>
        <dbReference type="EMBL" id="MST70963.1"/>
    </source>
</evidence>
<dbReference type="PANTHER" id="PTHR32502:SF2">
    <property type="entry name" value="D-TAGATOSE-1,6-BISPHOSPHATE ALDOLASE SUBUNIT KBAZ"/>
    <property type="match status" value="1"/>
</dbReference>
<protein>
    <submittedName>
        <fullName evidence="2">Class II D-tagatose-bisphosphate aldolase, non-catalytic subunit</fullName>
    </submittedName>
</protein>
<dbReference type="InterPro" id="IPR013785">
    <property type="entry name" value="Aldolase_TIM"/>
</dbReference>
<dbReference type="PANTHER" id="PTHR32502">
    <property type="entry name" value="N-ACETYLGALACTOSAMINE PERMEASE II COMPONENT-RELATED"/>
    <property type="match status" value="1"/>
</dbReference>
<dbReference type="GO" id="GO:0009401">
    <property type="term" value="P:phosphoenolpyruvate-dependent sugar phosphotransferase system"/>
    <property type="evidence" value="ECO:0007669"/>
    <property type="project" value="TreeGrafter"/>
</dbReference>
<sequence length="409" mass="46722">MYEQKKEYEMGRDQFLNCVKNNGIVSFCTADLYAIHTVLQEIEQRNGYAVIEVTSNQVNPEGGYTGMNAMDFRNLLASMARHVGLEENKLILGGDHLGPLPWANLPPTQAMEKAEILIRESVRAGFQKLHIDTTMPLGDEISPPDEEVITDRWIRLYQIAEEEASLMAEQDPDYEKPVYVIGNEVPVAGGNPVGREEIPQITNPESLKKTLCLYREKFCKIGIPDAFENIIAVVGDFGIGYSNREICEYPRGKARKLTEVLQAYPHLVLEAHSTDFQSPESLQAMKKDGIRIFKVGPELSYAHREALLALTRAERKFLPRECWANFPEMLEQAMENNPTYWENWYHGTEAEQRNMRMHSRLNRDRYYMNLPEVKSAEEKLLNNLGGEEVLPFVFNGIGEVAEKYLEVLE</sequence>
<dbReference type="InterPro" id="IPR050303">
    <property type="entry name" value="GatZ_KbaZ_carbometab"/>
</dbReference>